<dbReference type="SUPFAM" id="SSF88697">
    <property type="entry name" value="PUA domain-like"/>
    <property type="match status" value="1"/>
</dbReference>
<evidence type="ECO:0000313" key="3">
    <source>
        <dbReference type="Proteomes" id="UP000013827"/>
    </source>
</evidence>
<dbReference type="HOGENOM" id="CLU_848466_0_0_1"/>
<reference evidence="2" key="2">
    <citation type="submission" date="2024-10" db="UniProtKB">
        <authorList>
            <consortium name="EnsemblProtists"/>
        </authorList>
    </citation>
    <scope>IDENTIFICATION</scope>
</reference>
<organism evidence="2 3">
    <name type="scientific">Emiliania huxleyi (strain CCMP1516)</name>
    <dbReference type="NCBI Taxonomy" id="280463"/>
    <lineage>
        <taxon>Eukaryota</taxon>
        <taxon>Haptista</taxon>
        <taxon>Haptophyta</taxon>
        <taxon>Prymnesiophyceae</taxon>
        <taxon>Isochrysidales</taxon>
        <taxon>Noelaerhabdaceae</taxon>
        <taxon>Emiliania</taxon>
    </lineage>
</organism>
<feature type="region of interest" description="Disordered" evidence="1">
    <location>
        <begin position="272"/>
        <end position="296"/>
    </location>
</feature>
<dbReference type="RefSeq" id="XP_005788874.1">
    <property type="nucleotide sequence ID" value="XM_005788817.1"/>
</dbReference>
<dbReference type="InterPro" id="IPR015947">
    <property type="entry name" value="PUA-like_sf"/>
</dbReference>
<accession>A0A0D3KL10</accession>
<reference evidence="3" key="1">
    <citation type="journal article" date="2013" name="Nature">
        <title>Pan genome of the phytoplankton Emiliania underpins its global distribution.</title>
        <authorList>
            <person name="Read B.A."/>
            <person name="Kegel J."/>
            <person name="Klute M.J."/>
            <person name="Kuo A."/>
            <person name="Lefebvre S.C."/>
            <person name="Maumus F."/>
            <person name="Mayer C."/>
            <person name="Miller J."/>
            <person name="Monier A."/>
            <person name="Salamov A."/>
            <person name="Young J."/>
            <person name="Aguilar M."/>
            <person name="Claverie J.M."/>
            <person name="Frickenhaus S."/>
            <person name="Gonzalez K."/>
            <person name="Herman E.K."/>
            <person name="Lin Y.C."/>
            <person name="Napier J."/>
            <person name="Ogata H."/>
            <person name="Sarno A.F."/>
            <person name="Shmutz J."/>
            <person name="Schroeder D."/>
            <person name="de Vargas C."/>
            <person name="Verret F."/>
            <person name="von Dassow P."/>
            <person name="Valentin K."/>
            <person name="Van de Peer Y."/>
            <person name="Wheeler G."/>
            <person name="Dacks J.B."/>
            <person name="Delwiche C.F."/>
            <person name="Dyhrman S.T."/>
            <person name="Glockner G."/>
            <person name="John U."/>
            <person name="Richards T."/>
            <person name="Worden A.Z."/>
            <person name="Zhang X."/>
            <person name="Grigoriev I.V."/>
            <person name="Allen A.E."/>
            <person name="Bidle K."/>
            <person name="Borodovsky M."/>
            <person name="Bowler C."/>
            <person name="Brownlee C."/>
            <person name="Cock J.M."/>
            <person name="Elias M."/>
            <person name="Gladyshev V.N."/>
            <person name="Groth M."/>
            <person name="Guda C."/>
            <person name="Hadaegh A."/>
            <person name="Iglesias-Rodriguez M.D."/>
            <person name="Jenkins J."/>
            <person name="Jones B.M."/>
            <person name="Lawson T."/>
            <person name="Leese F."/>
            <person name="Lindquist E."/>
            <person name="Lobanov A."/>
            <person name="Lomsadze A."/>
            <person name="Malik S.B."/>
            <person name="Marsh M.E."/>
            <person name="Mackinder L."/>
            <person name="Mock T."/>
            <person name="Mueller-Roeber B."/>
            <person name="Pagarete A."/>
            <person name="Parker M."/>
            <person name="Probert I."/>
            <person name="Quesneville H."/>
            <person name="Raines C."/>
            <person name="Rensing S.A."/>
            <person name="Riano-Pachon D.M."/>
            <person name="Richier S."/>
            <person name="Rokitta S."/>
            <person name="Shiraiwa Y."/>
            <person name="Soanes D.M."/>
            <person name="van der Giezen M."/>
            <person name="Wahlund T.M."/>
            <person name="Williams B."/>
            <person name="Wilson W."/>
            <person name="Wolfe G."/>
            <person name="Wurch L.L."/>
        </authorList>
    </citation>
    <scope>NUCLEOTIDE SEQUENCE</scope>
</reference>
<name>A0A0D3KL10_EMIH1</name>
<keyword evidence="3" id="KW-1185">Reference proteome</keyword>
<dbReference type="PaxDb" id="2903-EOD36445"/>
<dbReference type="AlphaFoldDB" id="A0A0D3KL10"/>
<evidence type="ECO:0000256" key="1">
    <source>
        <dbReference type="SAM" id="MobiDB-lite"/>
    </source>
</evidence>
<dbReference type="KEGG" id="ehx:EMIHUDRAFT_226503"/>
<proteinExistence type="predicted"/>
<dbReference type="EnsemblProtists" id="EOD36445">
    <property type="protein sequence ID" value="EOD36445"/>
    <property type="gene ID" value="EMIHUDRAFT_226503"/>
</dbReference>
<protein>
    <submittedName>
        <fullName evidence="2">Uncharacterized protein</fullName>
    </submittedName>
</protein>
<evidence type="ECO:0000313" key="2">
    <source>
        <dbReference type="EnsemblProtists" id="EOD36445"/>
    </source>
</evidence>
<dbReference type="Proteomes" id="UP000013827">
    <property type="component" value="Unassembled WGS sequence"/>
</dbReference>
<dbReference type="GeneID" id="17281716"/>
<sequence>MLPPGSFEQQQQQLGHDALAAVSSAAAMAGVPDPVGEAMGGMEQFYHAEGMPPEAYGMGMPPQAMPEGPCVTMAALSIRQPFASLILYGARTRPTLKQVQGPLAVHVSHKEEPYDSHLAIAILRRRYPDEAISQLFQLPAAMAQGHGCVVGIVDAQLTEQAVYPAAATYLTQLRSPRWLAYPVRATGSNKLWEVTVPVDALPKGTELDARGNVLYVPTATNADRSACGVGGGVGGGGLEGDDAMLGMLGGDFESKIEREEELLEQLAALEAEAQGGSPQEEAAGLAPPGMLAQDPLGLPPMPATGMPADGLLHAGGMPPMPSDMVAGL</sequence>